<feature type="transmembrane region" description="Helical" evidence="2">
    <location>
        <begin position="129"/>
        <end position="151"/>
    </location>
</feature>
<keyword evidence="2" id="KW-0812">Transmembrane</keyword>
<proteinExistence type="predicted"/>
<dbReference type="EMBL" id="OU896719">
    <property type="protein sequence ID" value="CAH1119634.1"/>
    <property type="molecule type" value="Genomic_DNA"/>
</dbReference>
<evidence type="ECO:0000256" key="2">
    <source>
        <dbReference type="SAM" id="Phobius"/>
    </source>
</evidence>
<gene>
    <name evidence="3" type="ORF">PHAECO_LOCUS3777</name>
</gene>
<accession>A0A9P0GNH6</accession>
<keyword evidence="2" id="KW-0472">Membrane</keyword>
<evidence type="ECO:0000313" key="4">
    <source>
        <dbReference type="Proteomes" id="UP001153737"/>
    </source>
</evidence>
<keyword evidence="2" id="KW-1133">Transmembrane helix</keyword>
<reference evidence="3" key="2">
    <citation type="submission" date="2022-10" db="EMBL/GenBank/DDBJ databases">
        <authorList>
            <consortium name="ENA_rothamsted_submissions"/>
            <consortium name="culmorum"/>
            <person name="King R."/>
        </authorList>
    </citation>
    <scope>NUCLEOTIDE SEQUENCE</scope>
</reference>
<feature type="transmembrane region" description="Helical" evidence="2">
    <location>
        <begin position="192"/>
        <end position="210"/>
    </location>
</feature>
<dbReference type="AlphaFoldDB" id="A0A9P0GNH6"/>
<reference evidence="3" key="1">
    <citation type="submission" date="2022-01" db="EMBL/GenBank/DDBJ databases">
        <authorList>
            <person name="King R."/>
        </authorList>
    </citation>
    <scope>NUCLEOTIDE SEQUENCE</scope>
</reference>
<feature type="region of interest" description="Disordered" evidence="1">
    <location>
        <begin position="313"/>
        <end position="371"/>
    </location>
</feature>
<keyword evidence="4" id="KW-1185">Reference proteome</keyword>
<evidence type="ECO:0000256" key="1">
    <source>
        <dbReference type="SAM" id="MobiDB-lite"/>
    </source>
</evidence>
<sequence>MAHSDGIQIVAIQKISVKNVILAASAIGTFQAVIWMILSLIAILYYNSAIIIGNALSRYDYELWIYHLYLGNDNVFADSVYSVFNIHPKSFNIFMYFYLILSFAWLLVSCYLIWAMVREKWDYVKNLMASWSAVTFSIAALDIVLMSLIAADLEKAQDISNSIISPPPLLIMDQKNVYTSMGIVMTAAARGYILWIVNVVFAIIFVVLVHRMKKQEEQSMLPPIIDAYAAGPRPLNLYDSTDIGAGNWNIGFQPDENIIYRPSRNGELPSENFDMFRPAEPSGSGTPRSGPTRPDSYPRPLEVAPAAQRLAKIGKSTPGHRSPPLNVPVPQVPNGPQMPYIPPPDYTPPASPNSKPRSVLRPKSNYVLENN</sequence>
<name>A0A9P0GNH6_PHACE</name>
<organism evidence="3 4">
    <name type="scientific">Phaedon cochleariae</name>
    <name type="common">Mustard beetle</name>
    <dbReference type="NCBI Taxonomy" id="80249"/>
    <lineage>
        <taxon>Eukaryota</taxon>
        <taxon>Metazoa</taxon>
        <taxon>Ecdysozoa</taxon>
        <taxon>Arthropoda</taxon>
        <taxon>Hexapoda</taxon>
        <taxon>Insecta</taxon>
        <taxon>Pterygota</taxon>
        <taxon>Neoptera</taxon>
        <taxon>Endopterygota</taxon>
        <taxon>Coleoptera</taxon>
        <taxon>Polyphaga</taxon>
        <taxon>Cucujiformia</taxon>
        <taxon>Chrysomeloidea</taxon>
        <taxon>Chrysomelidae</taxon>
        <taxon>Chrysomelinae</taxon>
        <taxon>Chrysomelini</taxon>
        <taxon>Phaedon</taxon>
    </lineage>
</organism>
<feature type="transmembrane region" description="Helical" evidence="2">
    <location>
        <begin position="20"/>
        <end position="46"/>
    </location>
</feature>
<feature type="compositionally biased region" description="Pro residues" evidence="1">
    <location>
        <begin position="339"/>
        <end position="351"/>
    </location>
</feature>
<dbReference type="Proteomes" id="UP001153737">
    <property type="component" value="Chromosome 13"/>
</dbReference>
<dbReference type="OrthoDB" id="10264154at2759"/>
<evidence type="ECO:0000313" key="3">
    <source>
        <dbReference type="EMBL" id="CAH1119634.1"/>
    </source>
</evidence>
<feature type="transmembrane region" description="Helical" evidence="2">
    <location>
        <begin position="93"/>
        <end position="117"/>
    </location>
</feature>
<feature type="region of interest" description="Disordered" evidence="1">
    <location>
        <begin position="269"/>
        <end position="300"/>
    </location>
</feature>
<protein>
    <submittedName>
        <fullName evidence="3">Uncharacterized protein</fullName>
    </submittedName>
</protein>